<evidence type="ECO:0000256" key="2">
    <source>
        <dbReference type="SAM" id="Phobius"/>
    </source>
</evidence>
<dbReference type="Gene3D" id="1.20.1250.20">
    <property type="entry name" value="MFS general substrate transporter like domains"/>
    <property type="match status" value="2"/>
</dbReference>
<comment type="subcellular location">
    <subcellularLocation>
        <location evidence="1">Membrane</location>
        <topology evidence="1">Multi-pass membrane protein</topology>
    </subcellularLocation>
</comment>
<feature type="transmembrane region" description="Helical" evidence="2">
    <location>
        <begin position="456"/>
        <end position="475"/>
    </location>
</feature>
<dbReference type="OrthoDB" id="6499973at2759"/>
<dbReference type="GO" id="GO:0016020">
    <property type="term" value="C:membrane"/>
    <property type="evidence" value="ECO:0007669"/>
    <property type="project" value="UniProtKB-SubCell"/>
</dbReference>
<accession>A0A210QLR4</accession>
<protein>
    <submittedName>
        <fullName evidence="4">Monocarboxylate transporter 5</fullName>
    </submittedName>
</protein>
<proteinExistence type="predicted"/>
<dbReference type="Proteomes" id="UP000242188">
    <property type="component" value="Unassembled WGS sequence"/>
</dbReference>
<sequence length="525" mass="57888">MTKDTRDARIPVDKGWAWIVLAGSLVIASINTGTEKSYGIFFIEFLRMFKGTVFMTVMINTVLNVVYCFTATAVLMIGLKRLSVRTSVFLGITLCALGYGISSLATGLEFLIASQSILVGIGIAFHNPPIYILLGEYFDKKKGLANAVFISGNALGGIIMPPIYRYVFDEYGLRGGLIITAGITFNSLVAAALLRPTEFYTKHDAKNSSNLSEDVDKDVSVMNSNTCESNSSDCQDQDTLYPLISTKAEQATLHHNILTDDTSDAFDRISHSSVVRYLSNGDLVSASFTSLTGKTEQHIAAPDEENSVSSEGCLVKCRNKIDCYLMTNILYLLFLAIYCFGNVAAMCAHIYVPTYAKDIGVDDQRIAIIVSITCMADFVGRIVAGFLADQSWISPQQICILAQVVVGVVLQFTEYYTSFWRLLVFVVIFGSTSGMTVALFPPILIEIVGKKRYRSAMALFIVCMCLFEGTALPILGYFRDVTHTFHFTFHVMGGSSLLTVVLLIIFEVITRKQARKRKECETDKD</sequence>
<keyword evidence="5" id="KW-1185">Reference proteome</keyword>
<dbReference type="InterPro" id="IPR020846">
    <property type="entry name" value="MFS_dom"/>
</dbReference>
<keyword evidence="2" id="KW-0472">Membrane</keyword>
<dbReference type="GO" id="GO:0008028">
    <property type="term" value="F:monocarboxylic acid transmembrane transporter activity"/>
    <property type="evidence" value="ECO:0007669"/>
    <property type="project" value="TreeGrafter"/>
</dbReference>
<dbReference type="EMBL" id="NEDP02002997">
    <property type="protein sequence ID" value="OWF49677.1"/>
    <property type="molecule type" value="Genomic_DNA"/>
</dbReference>
<name>A0A210QLR4_MIZYE</name>
<dbReference type="Pfam" id="PF07690">
    <property type="entry name" value="MFS_1"/>
    <property type="match status" value="1"/>
</dbReference>
<dbReference type="AlphaFoldDB" id="A0A210QLR4"/>
<evidence type="ECO:0000313" key="4">
    <source>
        <dbReference type="EMBL" id="OWF49677.1"/>
    </source>
</evidence>
<dbReference type="InterPro" id="IPR011701">
    <property type="entry name" value="MFS"/>
</dbReference>
<dbReference type="PROSITE" id="PS50850">
    <property type="entry name" value="MFS"/>
    <property type="match status" value="1"/>
</dbReference>
<feature type="transmembrane region" description="Helical" evidence="2">
    <location>
        <begin position="422"/>
        <end position="444"/>
    </location>
</feature>
<comment type="caution">
    <text evidence="4">The sequence shown here is derived from an EMBL/GenBank/DDBJ whole genome shotgun (WGS) entry which is preliminary data.</text>
</comment>
<evidence type="ECO:0000259" key="3">
    <source>
        <dbReference type="PROSITE" id="PS50850"/>
    </source>
</evidence>
<feature type="domain" description="Major facilitator superfamily (MFS) profile" evidence="3">
    <location>
        <begin position="329"/>
        <end position="525"/>
    </location>
</feature>
<feature type="transmembrane region" description="Helical" evidence="2">
    <location>
        <begin position="329"/>
        <end position="352"/>
    </location>
</feature>
<evidence type="ECO:0000313" key="5">
    <source>
        <dbReference type="Proteomes" id="UP000242188"/>
    </source>
</evidence>
<feature type="transmembrane region" description="Helical" evidence="2">
    <location>
        <begin position="112"/>
        <end position="132"/>
    </location>
</feature>
<feature type="transmembrane region" description="Helical" evidence="2">
    <location>
        <begin position="364"/>
        <end position="386"/>
    </location>
</feature>
<dbReference type="InterPro" id="IPR036259">
    <property type="entry name" value="MFS_trans_sf"/>
</dbReference>
<feature type="transmembrane region" description="Helical" evidence="2">
    <location>
        <begin position="53"/>
        <end position="76"/>
    </location>
</feature>
<dbReference type="PANTHER" id="PTHR11360">
    <property type="entry name" value="MONOCARBOXYLATE TRANSPORTER"/>
    <property type="match status" value="1"/>
</dbReference>
<evidence type="ECO:0000256" key="1">
    <source>
        <dbReference type="ARBA" id="ARBA00004141"/>
    </source>
</evidence>
<feature type="transmembrane region" description="Helical" evidence="2">
    <location>
        <begin position="15"/>
        <end position="33"/>
    </location>
</feature>
<reference evidence="4 5" key="1">
    <citation type="journal article" date="2017" name="Nat. Ecol. Evol.">
        <title>Scallop genome provides insights into evolution of bilaterian karyotype and development.</title>
        <authorList>
            <person name="Wang S."/>
            <person name="Zhang J."/>
            <person name="Jiao W."/>
            <person name="Li J."/>
            <person name="Xun X."/>
            <person name="Sun Y."/>
            <person name="Guo X."/>
            <person name="Huan P."/>
            <person name="Dong B."/>
            <person name="Zhang L."/>
            <person name="Hu X."/>
            <person name="Sun X."/>
            <person name="Wang J."/>
            <person name="Zhao C."/>
            <person name="Wang Y."/>
            <person name="Wang D."/>
            <person name="Huang X."/>
            <person name="Wang R."/>
            <person name="Lv J."/>
            <person name="Li Y."/>
            <person name="Zhang Z."/>
            <person name="Liu B."/>
            <person name="Lu W."/>
            <person name="Hui Y."/>
            <person name="Liang J."/>
            <person name="Zhou Z."/>
            <person name="Hou R."/>
            <person name="Li X."/>
            <person name="Liu Y."/>
            <person name="Li H."/>
            <person name="Ning X."/>
            <person name="Lin Y."/>
            <person name="Zhao L."/>
            <person name="Xing Q."/>
            <person name="Dou J."/>
            <person name="Li Y."/>
            <person name="Mao J."/>
            <person name="Guo H."/>
            <person name="Dou H."/>
            <person name="Li T."/>
            <person name="Mu C."/>
            <person name="Jiang W."/>
            <person name="Fu Q."/>
            <person name="Fu X."/>
            <person name="Miao Y."/>
            <person name="Liu J."/>
            <person name="Yu Q."/>
            <person name="Li R."/>
            <person name="Liao H."/>
            <person name="Li X."/>
            <person name="Kong Y."/>
            <person name="Jiang Z."/>
            <person name="Chourrout D."/>
            <person name="Li R."/>
            <person name="Bao Z."/>
        </authorList>
    </citation>
    <scope>NUCLEOTIDE SEQUENCE [LARGE SCALE GENOMIC DNA]</scope>
    <source>
        <strain evidence="4 5">PY_sf001</strain>
    </source>
</reference>
<feature type="transmembrane region" description="Helical" evidence="2">
    <location>
        <begin position="88"/>
        <end position="106"/>
    </location>
</feature>
<keyword evidence="2" id="KW-1133">Transmembrane helix</keyword>
<feature type="transmembrane region" description="Helical" evidence="2">
    <location>
        <begin position="487"/>
        <end position="509"/>
    </location>
</feature>
<dbReference type="SUPFAM" id="SSF103473">
    <property type="entry name" value="MFS general substrate transporter"/>
    <property type="match status" value="1"/>
</dbReference>
<keyword evidence="2" id="KW-0812">Transmembrane</keyword>
<feature type="transmembrane region" description="Helical" evidence="2">
    <location>
        <begin position="144"/>
        <end position="164"/>
    </location>
</feature>
<organism evidence="4 5">
    <name type="scientific">Mizuhopecten yessoensis</name>
    <name type="common">Japanese scallop</name>
    <name type="synonym">Patinopecten yessoensis</name>
    <dbReference type="NCBI Taxonomy" id="6573"/>
    <lineage>
        <taxon>Eukaryota</taxon>
        <taxon>Metazoa</taxon>
        <taxon>Spiralia</taxon>
        <taxon>Lophotrochozoa</taxon>
        <taxon>Mollusca</taxon>
        <taxon>Bivalvia</taxon>
        <taxon>Autobranchia</taxon>
        <taxon>Pteriomorphia</taxon>
        <taxon>Pectinida</taxon>
        <taxon>Pectinoidea</taxon>
        <taxon>Pectinidae</taxon>
        <taxon>Mizuhopecten</taxon>
    </lineage>
</organism>
<gene>
    <name evidence="4" type="ORF">KP79_PYT20702</name>
</gene>
<feature type="transmembrane region" description="Helical" evidence="2">
    <location>
        <begin position="176"/>
        <end position="194"/>
    </location>
</feature>
<dbReference type="PANTHER" id="PTHR11360:SF306">
    <property type="entry name" value="RE01051P"/>
    <property type="match status" value="1"/>
</dbReference>
<feature type="transmembrane region" description="Helical" evidence="2">
    <location>
        <begin position="398"/>
        <end position="416"/>
    </location>
</feature>
<dbReference type="InterPro" id="IPR050327">
    <property type="entry name" value="Proton-linked_MCT"/>
</dbReference>